<dbReference type="EMBL" id="BGZK01000427">
    <property type="protein sequence ID" value="GBP42962.1"/>
    <property type="molecule type" value="Genomic_DNA"/>
</dbReference>
<accession>A0A4C1VX81</accession>
<sequence>MERKFHFKSDNLLNVSLKLGGGGGSKKSYGEILLRCSHIIRYFQFSIINLQYIAPALRLRLHADIVHVPSSFTFIDFAVTPTPVLNSRLGIVSDSSPGYVLDFGPGVGSRFSSPYRICMQPGPMLALAPVAIGIAIDTRSKYNIEYITRG</sequence>
<evidence type="ECO:0000313" key="1">
    <source>
        <dbReference type="EMBL" id="GBP42962.1"/>
    </source>
</evidence>
<evidence type="ECO:0000313" key="2">
    <source>
        <dbReference type="Proteomes" id="UP000299102"/>
    </source>
</evidence>
<proteinExistence type="predicted"/>
<organism evidence="1 2">
    <name type="scientific">Eumeta variegata</name>
    <name type="common">Bagworm moth</name>
    <name type="synonym">Eumeta japonica</name>
    <dbReference type="NCBI Taxonomy" id="151549"/>
    <lineage>
        <taxon>Eukaryota</taxon>
        <taxon>Metazoa</taxon>
        <taxon>Ecdysozoa</taxon>
        <taxon>Arthropoda</taxon>
        <taxon>Hexapoda</taxon>
        <taxon>Insecta</taxon>
        <taxon>Pterygota</taxon>
        <taxon>Neoptera</taxon>
        <taxon>Endopterygota</taxon>
        <taxon>Lepidoptera</taxon>
        <taxon>Glossata</taxon>
        <taxon>Ditrysia</taxon>
        <taxon>Tineoidea</taxon>
        <taxon>Psychidae</taxon>
        <taxon>Oiketicinae</taxon>
        <taxon>Eumeta</taxon>
    </lineage>
</organism>
<comment type="caution">
    <text evidence="1">The sequence shown here is derived from an EMBL/GenBank/DDBJ whole genome shotgun (WGS) entry which is preliminary data.</text>
</comment>
<protein>
    <submittedName>
        <fullName evidence="1">Uncharacterized protein</fullName>
    </submittedName>
</protein>
<dbReference type="Proteomes" id="UP000299102">
    <property type="component" value="Unassembled WGS sequence"/>
</dbReference>
<keyword evidence="2" id="KW-1185">Reference proteome</keyword>
<dbReference type="AlphaFoldDB" id="A0A4C1VX81"/>
<gene>
    <name evidence="1" type="ORF">EVAR_96459_1</name>
</gene>
<name>A0A4C1VX81_EUMVA</name>
<reference evidence="1 2" key="1">
    <citation type="journal article" date="2019" name="Commun. Biol.">
        <title>The bagworm genome reveals a unique fibroin gene that provides high tensile strength.</title>
        <authorList>
            <person name="Kono N."/>
            <person name="Nakamura H."/>
            <person name="Ohtoshi R."/>
            <person name="Tomita M."/>
            <person name="Numata K."/>
            <person name="Arakawa K."/>
        </authorList>
    </citation>
    <scope>NUCLEOTIDE SEQUENCE [LARGE SCALE GENOMIC DNA]</scope>
</reference>